<feature type="signal peptide" evidence="3">
    <location>
        <begin position="1"/>
        <end position="21"/>
    </location>
</feature>
<evidence type="ECO:0000256" key="1">
    <source>
        <dbReference type="ARBA" id="ARBA00007606"/>
    </source>
</evidence>
<dbReference type="GO" id="GO:0030246">
    <property type="term" value="F:carbohydrate binding"/>
    <property type="evidence" value="ECO:0007669"/>
    <property type="project" value="UniProtKB-KW"/>
</dbReference>
<proteinExistence type="evidence at transcript level"/>
<accession>Q8RVG9</accession>
<dbReference type="PANTHER" id="PTHR32401:SF45">
    <property type="entry name" value="LECTIN"/>
    <property type="match status" value="1"/>
</dbReference>
<feature type="domain" description="Legume lectin" evidence="4">
    <location>
        <begin position="25"/>
        <end position="253"/>
    </location>
</feature>
<evidence type="ECO:0000256" key="3">
    <source>
        <dbReference type="SAM" id="SignalP"/>
    </source>
</evidence>
<name>Q8RVG9_PHAVU</name>
<dbReference type="InterPro" id="IPR013320">
    <property type="entry name" value="ConA-like_dom_sf"/>
</dbReference>
<organism evidence="5">
    <name type="scientific">Phaseolus vulgaris</name>
    <name type="common">Kidney bean</name>
    <name type="synonym">French bean</name>
    <dbReference type="NCBI Taxonomy" id="3885"/>
    <lineage>
        <taxon>Eukaryota</taxon>
        <taxon>Viridiplantae</taxon>
        <taxon>Streptophyta</taxon>
        <taxon>Embryophyta</taxon>
        <taxon>Tracheophyta</taxon>
        <taxon>Spermatophyta</taxon>
        <taxon>Magnoliopsida</taxon>
        <taxon>eudicotyledons</taxon>
        <taxon>Gunneridae</taxon>
        <taxon>Pentapetalae</taxon>
        <taxon>rosids</taxon>
        <taxon>fabids</taxon>
        <taxon>Fabales</taxon>
        <taxon>Fabaceae</taxon>
        <taxon>Papilionoideae</taxon>
        <taxon>50 kb inversion clade</taxon>
        <taxon>NPAAA clade</taxon>
        <taxon>indigoferoid/millettioid clade</taxon>
        <taxon>Phaseoleae</taxon>
        <taxon>Phaseolus</taxon>
    </lineage>
</organism>
<evidence type="ECO:0000313" key="5">
    <source>
        <dbReference type="EMBL" id="CAD28677.1"/>
    </source>
</evidence>
<dbReference type="PANTHER" id="PTHR32401">
    <property type="entry name" value="CONCANAVALIN A-LIKE LECTIN FAMILY PROTEIN"/>
    <property type="match status" value="1"/>
</dbReference>
<comment type="similarity">
    <text evidence="1">Belongs to the leguminous lectin family.</text>
</comment>
<protein>
    <submittedName>
        <fullName evidence="5">Arcelin</fullName>
    </submittedName>
</protein>
<evidence type="ECO:0000256" key="2">
    <source>
        <dbReference type="ARBA" id="ARBA00022734"/>
    </source>
</evidence>
<dbReference type="InterPro" id="IPR001220">
    <property type="entry name" value="Legume_lectin_dom"/>
</dbReference>
<gene>
    <name evidence="5" type="primary">arc 7</name>
</gene>
<evidence type="ECO:0000259" key="4">
    <source>
        <dbReference type="Pfam" id="PF00139"/>
    </source>
</evidence>
<dbReference type="Gene3D" id="2.60.120.200">
    <property type="match status" value="1"/>
</dbReference>
<dbReference type="SUPFAM" id="SSF49899">
    <property type="entry name" value="Concanavalin A-like lectins/glucanases"/>
    <property type="match status" value="1"/>
</dbReference>
<dbReference type="CDD" id="cd06899">
    <property type="entry name" value="lectin_legume_LecRK_Arcelin_ConA"/>
    <property type="match status" value="1"/>
</dbReference>
<keyword evidence="2" id="KW-0430">Lectin</keyword>
<sequence length="264" mass="28967">MASSKLLSLALFLVLLTHANSATDTSFNFPSFHPDDPNLVLQCNATVSTKGQLQLTGVKSNELPRVDSMGRAFYSEPIKIVDSITGNVANLDTNFTFIIRAKDPGNKAYGLAFALVPVGSQPKRKEQFLGLFNTANPEPDARTVAVVFNTASNRIEIDVNSISPVQTKSCDFDKYNGEKAEVHTTYDSSKNDLKVYLIFTASKVWCNASATVHLEKEVNSWVSVGFSATSGSKEETTETHDVLSWSFSSKFRNKLSNILLNQIL</sequence>
<dbReference type="InterPro" id="IPR050258">
    <property type="entry name" value="Leguminous_Lectin"/>
</dbReference>
<dbReference type="InterPro" id="IPR016363">
    <property type="entry name" value="L-lectin"/>
</dbReference>
<dbReference type="EMBL" id="AJ439566">
    <property type="protein sequence ID" value="CAD28677.1"/>
    <property type="molecule type" value="mRNA"/>
</dbReference>
<reference evidence="5" key="1">
    <citation type="journal article" date="2003" name="Theor. Appl. Genet.">
        <title>Lectin-related resistance factors against bruchids evolved through a number of duplication events.</title>
        <authorList>
            <person name="Lioi L."/>
            <person name="Sparvoli F."/>
            <person name="Galasso I."/>
            <person name="Lanave C."/>
            <person name="Bollini R."/>
        </authorList>
    </citation>
    <scope>NUCLEOTIDE SEQUENCE</scope>
    <source>
        <tissue evidence="5">Cotyledon</tissue>
    </source>
</reference>
<dbReference type="AlphaFoldDB" id="Q8RVG9"/>
<feature type="chain" id="PRO_5004313050" evidence="3">
    <location>
        <begin position="22"/>
        <end position="264"/>
    </location>
</feature>
<dbReference type="Pfam" id="PF00139">
    <property type="entry name" value="Lectin_legB"/>
    <property type="match status" value="1"/>
</dbReference>
<dbReference type="PIRSF" id="PIRSF002690">
    <property type="entry name" value="L-type_lectin_plant"/>
    <property type="match status" value="1"/>
</dbReference>
<keyword evidence="3" id="KW-0732">Signal</keyword>